<dbReference type="Proteomes" id="UP000477750">
    <property type="component" value="Unassembled WGS sequence"/>
</dbReference>
<dbReference type="InterPro" id="IPR021315">
    <property type="entry name" value="Gap/Sap"/>
</dbReference>
<name>A0A6L5GEV7_9ACTN</name>
<evidence type="ECO:0000313" key="3">
    <source>
        <dbReference type="Proteomes" id="UP000477750"/>
    </source>
</evidence>
<feature type="transmembrane region" description="Helical" evidence="1">
    <location>
        <begin position="78"/>
        <end position="95"/>
    </location>
</feature>
<comment type="caution">
    <text evidence="2">The sequence shown here is derived from an EMBL/GenBank/DDBJ whole genome shotgun (WGS) entry which is preliminary data.</text>
</comment>
<keyword evidence="3" id="KW-1185">Reference proteome</keyword>
<feature type="transmembrane region" description="Helical" evidence="1">
    <location>
        <begin position="6"/>
        <end position="30"/>
    </location>
</feature>
<reference evidence="2 3" key="1">
    <citation type="submission" date="2019-10" db="EMBL/GenBank/DDBJ databases">
        <title>Glycomyces albidus sp. nov., a novel actinomycete isolated from rhizosphere soil of wheat (Triticum aestivum L.).</title>
        <authorList>
            <person name="Qian L."/>
        </authorList>
    </citation>
    <scope>NUCLEOTIDE SEQUENCE [LARGE SCALE GENOMIC DNA]</scope>
    <source>
        <strain evidence="2 3">NEAU-7082</strain>
    </source>
</reference>
<organism evidence="2 3">
    <name type="scientific">Glycomyces albidus</name>
    <dbReference type="NCBI Taxonomy" id="2656774"/>
    <lineage>
        <taxon>Bacteria</taxon>
        <taxon>Bacillati</taxon>
        <taxon>Actinomycetota</taxon>
        <taxon>Actinomycetes</taxon>
        <taxon>Glycomycetales</taxon>
        <taxon>Glycomycetaceae</taxon>
        <taxon>Glycomyces</taxon>
    </lineage>
</organism>
<feature type="transmembrane region" description="Helical" evidence="1">
    <location>
        <begin position="136"/>
        <end position="163"/>
    </location>
</feature>
<protein>
    <recommendedName>
        <fullName evidence="4">GAP family protein</fullName>
    </recommendedName>
</protein>
<keyword evidence="1" id="KW-0812">Transmembrane</keyword>
<feature type="transmembrane region" description="Helical" evidence="1">
    <location>
        <begin position="42"/>
        <end position="66"/>
    </location>
</feature>
<feature type="transmembrane region" description="Helical" evidence="1">
    <location>
        <begin position="175"/>
        <end position="196"/>
    </location>
</feature>
<accession>A0A6L5GEV7</accession>
<evidence type="ECO:0008006" key="4">
    <source>
        <dbReference type="Google" id="ProtNLM"/>
    </source>
</evidence>
<dbReference type="RefSeq" id="WP_153027222.1">
    <property type="nucleotide sequence ID" value="NZ_WIAO01000035.1"/>
</dbReference>
<dbReference type="EMBL" id="WIAO01000035">
    <property type="protein sequence ID" value="MQM28111.1"/>
    <property type="molecule type" value="Genomic_DNA"/>
</dbReference>
<keyword evidence="1" id="KW-1133">Transmembrane helix</keyword>
<gene>
    <name evidence="2" type="ORF">GFD30_21465</name>
</gene>
<proteinExistence type="predicted"/>
<keyword evidence="1" id="KW-0472">Membrane</keyword>
<dbReference type="AlphaFoldDB" id="A0A6L5GEV7"/>
<evidence type="ECO:0000256" key="1">
    <source>
        <dbReference type="SAM" id="Phobius"/>
    </source>
</evidence>
<dbReference type="Pfam" id="PF11139">
    <property type="entry name" value="SfLAP"/>
    <property type="match status" value="1"/>
</dbReference>
<evidence type="ECO:0000313" key="2">
    <source>
        <dbReference type="EMBL" id="MQM28111.1"/>
    </source>
</evidence>
<sequence length="247" mass="25898">MDLAMAASLAALALIDSTSFGTLLIPIWLLLAPGRVKAARMLVYLGTIAVFYFAVGMAIVLGATAFTDDLGALLDTRPAMWAQLAVGVGLLVLSFRFDSKQSKEGGGRVARWRERALGIETAEPGATRTRTSALPLVGLALGAATLEVATMLPYLAAIGIVTASGIGTAATTATMAGYCLVMVLPALVLLTARLVARSAVEPLLVKINDWMTRNAASTTGWIVGIVGFLIARDAAWRLGLLEQLLNR</sequence>